<dbReference type="Pfam" id="PF12867">
    <property type="entry name" value="DinB_2"/>
    <property type="match status" value="1"/>
</dbReference>
<gene>
    <name evidence="2" type="ORF">OL497_27195</name>
</gene>
<dbReference type="Gene3D" id="1.20.120.450">
    <property type="entry name" value="dinb family like domain"/>
    <property type="match status" value="1"/>
</dbReference>
<dbReference type="EMBL" id="JAPDNS010000002">
    <property type="protein sequence ID" value="MCW3487614.1"/>
    <property type="molecule type" value="Genomic_DNA"/>
</dbReference>
<feature type="domain" description="DinB-like" evidence="1">
    <location>
        <begin position="19"/>
        <end position="183"/>
    </location>
</feature>
<accession>A0ABT3IVA7</accession>
<dbReference type="SUPFAM" id="SSF109854">
    <property type="entry name" value="DinB/YfiT-like putative metalloenzymes"/>
    <property type="match status" value="1"/>
</dbReference>
<evidence type="ECO:0000313" key="2">
    <source>
        <dbReference type="EMBL" id="MCW3487614.1"/>
    </source>
</evidence>
<dbReference type="InterPro" id="IPR024775">
    <property type="entry name" value="DinB-like"/>
</dbReference>
<name>A0ABT3IVA7_9BACT</name>
<keyword evidence="3" id="KW-1185">Reference proteome</keyword>
<dbReference type="Proteomes" id="UP001207742">
    <property type="component" value="Unassembled WGS sequence"/>
</dbReference>
<reference evidence="2 3" key="1">
    <citation type="submission" date="2022-10" db="EMBL/GenBank/DDBJ databases">
        <title>Chitinophaga nivalis PC15 sp. nov., isolated from Pyeongchang county, South Korea.</title>
        <authorList>
            <person name="Trinh H.N."/>
        </authorList>
    </citation>
    <scope>NUCLEOTIDE SEQUENCE [LARGE SCALE GENOMIC DNA]</scope>
    <source>
        <strain evidence="2 3">PC14</strain>
    </source>
</reference>
<comment type="caution">
    <text evidence="2">The sequence shown here is derived from an EMBL/GenBank/DDBJ whole genome shotgun (WGS) entry which is preliminary data.</text>
</comment>
<proteinExistence type="predicted"/>
<evidence type="ECO:0000259" key="1">
    <source>
        <dbReference type="Pfam" id="PF12867"/>
    </source>
</evidence>
<dbReference type="InterPro" id="IPR034660">
    <property type="entry name" value="DinB/YfiT-like"/>
</dbReference>
<sequence>MSQVNTKELLKQLYDQSVQMQQQAAGYFDGKTAALLQQPPAPGKWSALQCLEHLNSYGRYYLPALEKVITTAASKGSQPATHFKSSWLGAYFIRLMQPNTDQTLRSKMQSPRDHVPPVQLSADTVIAEFIQQQTRMQALLQRAAKINIRQAKVPTSISRFIKLSVGDTFGFLTAHTHRHMLQAARAARA</sequence>
<organism evidence="2 3">
    <name type="scientific">Chitinophaga nivalis</name>
    <dbReference type="NCBI Taxonomy" id="2991709"/>
    <lineage>
        <taxon>Bacteria</taxon>
        <taxon>Pseudomonadati</taxon>
        <taxon>Bacteroidota</taxon>
        <taxon>Chitinophagia</taxon>
        <taxon>Chitinophagales</taxon>
        <taxon>Chitinophagaceae</taxon>
        <taxon>Chitinophaga</taxon>
    </lineage>
</organism>
<dbReference type="RefSeq" id="WP_264734421.1">
    <property type="nucleotide sequence ID" value="NZ_JAPDNR010000001.1"/>
</dbReference>
<protein>
    <submittedName>
        <fullName evidence="2">DinB family protein</fullName>
    </submittedName>
</protein>
<evidence type="ECO:0000313" key="3">
    <source>
        <dbReference type="Proteomes" id="UP001207742"/>
    </source>
</evidence>